<feature type="region of interest" description="Disordered" evidence="13">
    <location>
        <begin position="1069"/>
        <end position="1150"/>
    </location>
</feature>
<feature type="coiled-coil region" evidence="12">
    <location>
        <begin position="570"/>
        <end position="604"/>
    </location>
</feature>
<evidence type="ECO:0000256" key="1">
    <source>
        <dbReference type="ARBA" id="ARBA00004123"/>
    </source>
</evidence>
<evidence type="ECO:0000313" key="15">
    <source>
        <dbReference type="EMBL" id="VVC26313.1"/>
    </source>
</evidence>
<dbReference type="GO" id="GO:0032259">
    <property type="term" value="P:methylation"/>
    <property type="evidence" value="ECO:0007669"/>
    <property type="project" value="UniProtKB-KW"/>
</dbReference>
<dbReference type="PROSITE" id="PS51569">
    <property type="entry name" value="DOT1"/>
    <property type="match status" value="1"/>
</dbReference>
<feature type="compositionally biased region" description="Basic residues" evidence="13">
    <location>
        <begin position="1133"/>
        <end position="1144"/>
    </location>
</feature>
<comment type="function">
    <text evidence="11">Histone methyltransferase that specifically trimethylates histone H3 to form H3K79me3. This methylation is required for telomere silencing and for the pachytene checkpoint during the meiotic cell cycle by allowing the recruitment of RAD9 to double strand breaks. Nucleosomes are preferred as substrate compared to free histone.</text>
</comment>
<sequence length="1174" mass="132617">MELRLHSPVGADPVAYKWPMIIGRGSDKHDGALGIIETIKWVCDDFPDMKIPLENNILCDYDTKSYDSMKSLCDRFNKAIDSMLQMNKGTSLQKSSITASRGLLRHIIQQVYNVSVTDPDKLNQYEPFSPEVYGETSFDLICQMIDLINITEDDIFIDLGSGVGQIVLQMAAATQCKICWGVEKADVPSSYSQYMHSNFQKWMSWFGKKHGQYQLIKGDFLSEEHREKITNATIVFVNNYAFGPQVDHMLKQRFADLKDGARIVSSRSFCPLNFRMSERNLSDIGTIMHVSAMEPITGSVSWTCNPVKYYLHVIDRTKLERYFTQNKPPVSKSRVNGEKQKSLTPICVINNSSDDTDSMFSTLNGESVDGSNTTGLTPDKTKVNINGRRAWSENGGQNSEEENENNSENNNSRVTRKVMKRNTPRRSRSFKINTAAFHGRSHSEVTVTEKKTLENNITKAKRTISNVRKQKAKRKPPKRNVKISASLNLLHSETVLSTTPEVSMSIKEPPKGCVDHTLTSITGVGAGYAATHNELPPPTGDIPYSLQLLLDDYKKGFMDMINVFKTQKFREDVEAQIKAEKEKKQNLNMKINQIKKQVDHLIKDSCSLLKTRMKELDIYPTNTTGDVLTAAKVIVLRHKDLQTKVAKAKNETNVLENQYWDFYSKRAAEVDAIGSAGQLLASQNENSTDQEMNTQRLLMTELIANRKRKYTLSSSIEAVKHEINILDKQNNASSKFNNSLANQMCNNKKSRIRSQDWPEVPDIARIDEKNPELLAQKILETGRQIEARKIIENGRPIEITTRYQRSNKMYIRNPSDTPLKVPFYDEHVKDLITNALNEPSSKGPDYTVVSPAKVALRRHLSQEKISPSPLIQQQNVITRTIGDVLNNEIERCLEMDRQNRTLEISNQSIINAVVPLSMHNRTKDSPKAINQTLPSEKRSFMYIPLPKAELKPYQESLFSDDTPPPHLITLKEEPVEGLAASLHDRLLDNDGDDSNGDEGLSFKEEKTESDTQSPRRILKRSSESPVPLNTKKMTPMSERLPSEEDEKWNDRIRERFDSLVTFASLELDKRRRNSSDAAAANTSPDSGIGHGDPPPALQPPPSPSPPFSPAPLDGPYSPVPAPIVTAPNIPLRYQRHTSHKKKSFRDKYRSTGPKAKAWAAKWMDAEIQSTSNFF</sequence>
<evidence type="ECO:0000256" key="13">
    <source>
        <dbReference type="SAM" id="MobiDB-lite"/>
    </source>
</evidence>
<evidence type="ECO:0000256" key="7">
    <source>
        <dbReference type="ARBA" id="ARBA00022853"/>
    </source>
</evidence>
<dbReference type="GO" id="GO:0035097">
    <property type="term" value="C:histone methyltransferase complex"/>
    <property type="evidence" value="ECO:0007669"/>
    <property type="project" value="UniProtKB-ARBA"/>
</dbReference>
<evidence type="ECO:0000256" key="6">
    <source>
        <dbReference type="ARBA" id="ARBA00022691"/>
    </source>
</evidence>
<feature type="region of interest" description="Disordered" evidence="13">
    <location>
        <begin position="985"/>
        <end position="1046"/>
    </location>
</feature>
<evidence type="ECO:0000256" key="3">
    <source>
        <dbReference type="ARBA" id="ARBA00020987"/>
    </source>
</evidence>
<keyword evidence="16" id="KW-1185">Reference proteome</keyword>
<evidence type="ECO:0000256" key="8">
    <source>
        <dbReference type="ARBA" id="ARBA00023242"/>
    </source>
</evidence>
<keyword evidence="5 11" id="KW-0808">Transferase</keyword>
<dbReference type="Pfam" id="PF08123">
    <property type="entry name" value="DOT1"/>
    <property type="match status" value="1"/>
</dbReference>
<comment type="similarity">
    <text evidence="11">Belongs to the class I-like SAM-binding methyltransferase superfamily. DOT1 family.</text>
</comment>
<reference evidence="15 16" key="1">
    <citation type="submission" date="2019-08" db="EMBL/GenBank/DDBJ databases">
        <authorList>
            <person name="Alioto T."/>
            <person name="Alioto T."/>
            <person name="Gomez Garrido J."/>
        </authorList>
    </citation>
    <scope>NUCLEOTIDE SEQUENCE [LARGE SCALE GENOMIC DNA]</scope>
</reference>
<dbReference type="Gene3D" id="3.40.50.150">
    <property type="entry name" value="Vaccinia Virus protein VP39"/>
    <property type="match status" value="1"/>
</dbReference>
<keyword evidence="6 11" id="KW-0949">S-adenosyl-L-methionine</keyword>
<dbReference type="PANTHER" id="PTHR21451">
    <property type="entry name" value="HISTONE H3 METHYLTRANSFERASE"/>
    <property type="match status" value="1"/>
</dbReference>
<evidence type="ECO:0000256" key="10">
    <source>
        <dbReference type="ARBA" id="ARBA00047770"/>
    </source>
</evidence>
<evidence type="ECO:0000256" key="9">
    <source>
        <dbReference type="ARBA" id="ARBA00029821"/>
    </source>
</evidence>
<evidence type="ECO:0000256" key="4">
    <source>
        <dbReference type="ARBA" id="ARBA00022603"/>
    </source>
</evidence>
<feature type="compositionally biased region" description="Low complexity" evidence="13">
    <location>
        <begin position="1075"/>
        <end position="1086"/>
    </location>
</feature>
<feature type="compositionally biased region" description="Basic residues" evidence="13">
    <location>
        <begin position="414"/>
        <end position="427"/>
    </location>
</feature>
<dbReference type="Gene3D" id="1.10.260.60">
    <property type="match status" value="1"/>
</dbReference>
<evidence type="ECO:0000256" key="5">
    <source>
        <dbReference type="ARBA" id="ARBA00022679"/>
    </source>
</evidence>
<dbReference type="InterPro" id="IPR029063">
    <property type="entry name" value="SAM-dependent_MTases_sf"/>
</dbReference>
<dbReference type="InterPro" id="IPR025789">
    <property type="entry name" value="DOT1_dom"/>
</dbReference>
<dbReference type="Proteomes" id="UP000325440">
    <property type="component" value="Unassembled WGS sequence"/>
</dbReference>
<feature type="region of interest" description="Disordered" evidence="13">
    <location>
        <begin position="364"/>
        <end position="427"/>
    </location>
</feature>
<dbReference type="EC" id="2.1.1.360" evidence="2 11"/>
<dbReference type="EMBL" id="CABPRJ010000030">
    <property type="protein sequence ID" value="VVC26313.1"/>
    <property type="molecule type" value="Genomic_DNA"/>
</dbReference>
<comment type="subcellular location">
    <subcellularLocation>
        <location evidence="1 11">Nucleus</location>
    </subcellularLocation>
</comment>
<name>A0A5E4M918_9HEMI</name>
<feature type="compositionally biased region" description="Pro residues" evidence="13">
    <location>
        <begin position="1092"/>
        <end position="1109"/>
    </location>
</feature>
<evidence type="ECO:0000256" key="2">
    <source>
        <dbReference type="ARBA" id="ARBA00012190"/>
    </source>
</evidence>
<dbReference type="GO" id="GO:0000077">
    <property type="term" value="P:DNA damage checkpoint signaling"/>
    <property type="evidence" value="ECO:0007669"/>
    <property type="project" value="TreeGrafter"/>
</dbReference>
<organism evidence="15 16">
    <name type="scientific">Cinara cedri</name>
    <dbReference type="NCBI Taxonomy" id="506608"/>
    <lineage>
        <taxon>Eukaryota</taxon>
        <taxon>Metazoa</taxon>
        <taxon>Ecdysozoa</taxon>
        <taxon>Arthropoda</taxon>
        <taxon>Hexapoda</taxon>
        <taxon>Insecta</taxon>
        <taxon>Pterygota</taxon>
        <taxon>Neoptera</taxon>
        <taxon>Paraneoptera</taxon>
        <taxon>Hemiptera</taxon>
        <taxon>Sternorrhyncha</taxon>
        <taxon>Aphidomorpha</taxon>
        <taxon>Aphidoidea</taxon>
        <taxon>Aphididae</taxon>
        <taxon>Lachninae</taxon>
        <taxon>Cinara</taxon>
    </lineage>
</organism>
<keyword evidence="7 11" id="KW-0156">Chromatin regulator</keyword>
<dbReference type="InterPro" id="IPR030445">
    <property type="entry name" value="H3-K79_meTrfase"/>
</dbReference>
<dbReference type="GO" id="GO:0140956">
    <property type="term" value="F:histone H3K79 trimethyltransferase activity"/>
    <property type="evidence" value="ECO:0007669"/>
    <property type="project" value="UniProtKB-EC"/>
</dbReference>
<keyword evidence="8 11" id="KW-0539">Nucleus</keyword>
<evidence type="ECO:0000259" key="14">
    <source>
        <dbReference type="PROSITE" id="PS51569"/>
    </source>
</evidence>
<feature type="compositionally biased region" description="Polar residues" evidence="13">
    <location>
        <begin position="364"/>
        <end position="376"/>
    </location>
</feature>
<feature type="domain" description="DOT1" evidence="14">
    <location>
        <begin position="12"/>
        <end position="327"/>
    </location>
</feature>
<feature type="compositionally biased region" description="Basic and acidic residues" evidence="13">
    <location>
        <begin position="1000"/>
        <end position="1009"/>
    </location>
</feature>
<evidence type="ECO:0000256" key="12">
    <source>
        <dbReference type="SAM" id="Coils"/>
    </source>
</evidence>
<keyword evidence="4 11" id="KW-0489">Methyltransferase</keyword>
<comment type="catalytic activity">
    <reaction evidence="10 11">
        <text>L-lysyl(79)-[histone H3] + 3 S-adenosyl-L-methionine = N(6),N(6),N(6)-trimethyl-L-lysyl(79)-[histone H3] + 3 S-adenosyl-L-homocysteine + 3 H(+)</text>
        <dbReference type="Rhea" id="RHEA:60328"/>
        <dbReference type="Rhea" id="RHEA-COMP:15549"/>
        <dbReference type="Rhea" id="RHEA-COMP:15552"/>
        <dbReference type="ChEBI" id="CHEBI:15378"/>
        <dbReference type="ChEBI" id="CHEBI:29969"/>
        <dbReference type="ChEBI" id="CHEBI:57856"/>
        <dbReference type="ChEBI" id="CHEBI:59789"/>
        <dbReference type="ChEBI" id="CHEBI:61961"/>
        <dbReference type="EC" id="2.1.1.360"/>
    </reaction>
</comment>
<gene>
    <name evidence="15" type="ORF">CINCED_3A017653</name>
</gene>
<dbReference type="SUPFAM" id="SSF53335">
    <property type="entry name" value="S-adenosyl-L-methionine-dependent methyltransferases"/>
    <property type="match status" value="1"/>
</dbReference>
<dbReference type="OrthoDB" id="443402at2759"/>
<accession>A0A5E4M918</accession>
<evidence type="ECO:0000313" key="16">
    <source>
        <dbReference type="Proteomes" id="UP000325440"/>
    </source>
</evidence>
<dbReference type="GO" id="GO:0006281">
    <property type="term" value="P:DNA repair"/>
    <property type="evidence" value="ECO:0007669"/>
    <property type="project" value="TreeGrafter"/>
</dbReference>
<dbReference type="PANTHER" id="PTHR21451:SF0">
    <property type="entry name" value="HISTONE-LYSINE N-METHYLTRANSFERASE, H3 LYSINE-79 SPECIFIC"/>
    <property type="match status" value="1"/>
</dbReference>
<keyword evidence="12" id="KW-0175">Coiled coil</keyword>
<dbReference type="AlphaFoldDB" id="A0A5E4M918"/>
<dbReference type="FunFam" id="3.40.50.150:FF:000033">
    <property type="entry name" value="Histone-lysine N-methyltransferase, H3 lysine-79 specific"/>
    <property type="match status" value="1"/>
</dbReference>
<evidence type="ECO:0000256" key="11">
    <source>
        <dbReference type="RuleBase" id="RU271113"/>
    </source>
</evidence>
<proteinExistence type="inferred from homology"/>
<protein>
    <recommendedName>
        <fullName evidence="3 11">Histone-lysine N-methyltransferase, H3 lysine-79 specific</fullName>
        <ecNumber evidence="2 11">2.1.1.360</ecNumber>
    </recommendedName>
    <alternativeName>
        <fullName evidence="9 11">Histone H3-K79 methyltransferase</fullName>
    </alternativeName>
</protein>
<dbReference type="FunFam" id="1.10.260.60:FF:000001">
    <property type="entry name" value="Histone-lysine N-methyltransferase, H3 lysine-79 specific"/>
    <property type="match status" value="1"/>
</dbReference>
<comment type="miscellaneous">
    <text evidence="11">In contrast to other lysine histone methyltransferases, it does not contain a SET domain, suggesting the existence of another mechanism for methylation of lysine residues of histones.</text>
</comment>